<sequence>MEGKKNKRTKSILRKTLIPIVLVIVFQTVFFFCALFASDTFTNLRNNSFEMFNGKVINVSDSLTNNMIRVWSNISETENDVVSRVETILQEQGKSYEDIAKPFTEEEKATEGPRTYHINEIILSEIADDILYMLRKNLVTDAFIVLDGPGTRNQPQDYYKGGICLRDMDPTSASSDNADIEMTYGSIEIRDQLHVTGNKTYSTFEFSEECSNDNEAFFFKPLNAAKEAKKVSDTKNYAYWSPSYKMNQYGETIVSYSIPLISSKGDVFGVLGIGLSVAYLSGQVNIGNTSGEYGAAVCLVKNNEDGSVDLERIVHSGSLGQSVFGSVSSVSALPDGYTNFYKIPSSKVVCNVKTLDIYNRNGPFSGDVWAVVGMVDEGVLMTFYNTILIAMSASALAAVALALVAVTLVVRSISKPIAELAEDTQNYSAANEQPLRKTYIKEIDLLAEAFLEKSETAENIAQKVSGIISNSRTQIGVFEYVYGEKKVFVSRNVYTLMRWQDERINDYIGIDRFRRLMSKIDPLNERDETVTYKIPEEEAWIQISVVDDGKKIIGTITDITLDVIEKRRIEFERDFDVLTGLNNRRYYNDKLYELCETPELVRIGAMVMIDLDELKYVNDTYGHSYGDKYIQLMGELIKGFPRSNALIARLSGDEFAVFLYGYASEAELLAEVQGVWSRMERCFLPLPSGENFKLRASGGYALYPRNAATPEELFRYSDYAMYSVKHTDKGRLGDFDIEDYRKNEFIMSGQEEFFHIVESRKVRYAFQMIVDARTGETYGYEALMRPQGETIKSPVQILEIAKKCAKLNVIEQLTWNGALETYQTRFGEGLLEKKARLFINSISDCIIPPDDIRALETAYGELLGNVVLEIMENEPISSSSTLEKKISYLGRWNAELAIDDFGSAYNTDAVLLITQPQYIKFERAIIQGIDASSDKMLMVENMVNYMHRRNIRVIAEGVETFGEMKKVIELGVDYIQGYYLHKPSFTEFGLSDEKKKEILLCNGK</sequence>
<feature type="domain" description="GGDEF" evidence="3">
    <location>
        <begin position="602"/>
        <end position="737"/>
    </location>
</feature>
<keyword evidence="1" id="KW-1133">Transmembrane helix</keyword>
<evidence type="ECO:0000256" key="1">
    <source>
        <dbReference type="SAM" id="Phobius"/>
    </source>
</evidence>
<dbReference type="Pfam" id="PF00563">
    <property type="entry name" value="EAL"/>
    <property type="match status" value="1"/>
</dbReference>
<dbReference type="SUPFAM" id="SSF141868">
    <property type="entry name" value="EAL domain-like"/>
    <property type="match status" value="1"/>
</dbReference>
<dbReference type="PANTHER" id="PTHR33121:SF76">
    <property type="entry name" value="SIGNALING PROTEIN"/>
    <property type="match status" value="1"/>
</dbReference>
<dbReference type="NCBIfam" id="TIGR00254">
    <property type="entry name" value="GGDEF"/>
    <property type="match status" value="1"/>
</dbReference>
<keyword evidence="1" id="KW-0812">Transmembrane</keyword>
<dbReference type="InterPro" id="IPR001633">
    <property type="entry name" value="EAL_dom"/>
</dbReference>
<protein>
    <submittedName>
        <fullName evidence="4">GGDEF and EAL domain-containing protein</fullName>
    </submittedName>
</protein>
<dbReference type="InterPro" id="IPR000160">
    <property type="entry name" value="GGDEF_dom"/>
</dbReference>
<keyword evidence="1" id="KW-0472">Membrane</keyword>
<dbReference type="InterPro" id="IPR050706">
    <property type="entry name" value="Cyclic-di-GMP_PDE-like"/>
</dbReference>
<keyword evidence="5" id="KW-1185">Reference proteome</keyword>
<dbReference type="Pfam" id="PF00990">
    <property type="entry name" value="GGDEF"/>
    <property type="match status" value="1"/>
</dbReference>
<dbReference type="Gene3D" id="3.20.20.450">
    <property type="entry name" value="EAL domain"/>
    <property type="match status" value="1"/>
</dbReference>
<dbReference type="InterPro" id="IPR043128">
    <property type="entry name" value="Rev_trsase/Diguanyl_cyclase"/>
</dbReference>
<dbReference type="PANTHER" id="PTHR33121">
    <property type="entry name" value="CYCLIC DI-GMP PHOSPHODIESTERASE PDEF"/>
    <property type="match status" value="1"/>
</dbReference>
<dbReference type="RefSeq" id="WP_129226819.1">
    <property type="nucleotide sequence ID" value="NZ_SDOZ01000004.1"/>
</dbReference>
<dbReference type="GO" id="GO:0071111">
    <property type="term" value="F:cyclic-guanylate-specific phosphodiesterase activity"/>
    <property type="evidence" value="ECO:0007669"/>
    <property type="project" value="InterPro"/>
</dbReference>
<dbReference type="CDD" id="cd01948">
    <property type="entry name" value="EAL"/>
    <property type="match status" value="1"/>
</dbReference>
<organism evidence="4 5">
    <name type="scientific">Candidatus Borkfalkia ceftriaxoniphila</name>
    <dbReference type="NCBI Taxonomy" id="2508949"/>
    <lineage>
        <taxon>Bacteria</taxon>
        <taxon>Bacillati</taxon>
        <taxon>Bacillota</taxon>
        <taxon>Clostridia</taxon>
        <taxon>Christensenellales</taxon>
        <taxon>Christensenellaceae</taxon>
        <taxon>Candidatus Borkfalkia</taxon>
    </lineage>
</organism>
<dbReference type="InterPro" id="IPR035919">
    <property type="entry name" value="EAL_sf"/>
</dbReference>
<dbReference type="AlphaFoldDB" id="A0A4Q2K788"/>
<dbReference type="EMBL" id="SDOZ01000004">
    <property type="protein sequence ID" value="RXZ57971.1"/>
    <property type="molecule type" value="Genomic_DNA"/>
</dbReference>
<dbReference type="Gene3D" id="3.30.70.270">
    <property type="match status" value="1"/>
</dbReference>
<dbReference type="PROSITE" id="PS50887">
    <property type="entry name" value="GGDEF"/>
    <property type="match status" value="1"/>
</dbReference>
<dbReference type="Proteomes" id="UP000291269">
    <property type="component" value="Unassembled WGS sequence"/>
</dbReference>
<dbReference type="SUPFAM" id="SSF55073">
    <property type="entry name" value="Nucleotide cyclase"/>
    <property type="match status" value="1"/>
</dbReference>
<evidence type="ECO:0000259" key="2">
    <source>
        <dbReference type="PROSITE" id="PS50883"/>
    </source>
</evidence>
<feature type="transmembrane region" description="Helical" evidence="1">
    <location>
        <begin position="12"/>
        <end position="37"/>
    </location>
</feature>
<evidence type="ECO:0000313" key="4">
    <source>
        <dbReference type="EMBL" id="RXZ57971.1"/>
    </source>
</evidence>
<dbReference type="PROSITE" id="PS50883">
    <property type="entry name" value="EAL"/>
    <property type="match status" value="1"/>
</dbReference>
<evidence type="ECO:0000259" key="3">
    <source>
        <dbReference type="PROSITE" id="PS50887"/>
    </source>
</evidence>
<dbReference type="SMART" id="SM00052">
    <property type="entry name" value="EAL"/>
    <property type="match status" value="1"/>
</dbReference>
<dbReference type="OrthoDB" id="9813903at2"/>
<evidence type="ECO:0000313" key="5">
    <source>
        <dbReference type="Proteomes" id="UP000291269"/>
    </source>
</evidence>
<dbReference type="CDD" id="cd01949">
    <property type="entry name" value="GGDEF"/>
    <property type="match status" value="1"/>
</dbReference>
<name>A0A4Q2K788_9FIRM</name>
<comment type="caution">
    <text evidence="4">The sequence shown here is derived from an EMBL/GenBank/DDBJ whole genome shotgun (WGS) entry which is preliminary data.</text>
</comment>
<proteinExistence type="predicted"/>
<accession>A0A4Q2K788</accession>
<reference evidence="4 5" key="1">
    <citation type="journal article" date="2019" name="Gut">
        <title>Antibiotics-induced monodominance of a novel gut bacterial order.</title>
        <authorList>
            <person name="Hildebrand F."/>
            <person name="Moitinho-Silva L."/>
            <person name="Blasche S."/>
            <person name="Jahn M.T."/>
            <person name="Gossmann T.I."/>
            <person name="Heuerta-Cepas J."/>
            <person name="Hercog R."/>
            <person name="Luetge M."/>
            <person name="Bahram M."/>
            <person name="Pryszlak A."/>
            <person name="Alves R.J."/>
            <person name="Waszak S.M."/>
            <person name="Zhu A."/>
            <person name="Ye L."/>
            <person name="Costea P.I."/>
            <person name="Aalvink S."/>
            <person name="Belzer C."/>
            <person name="Forslund S.K."/>
            <person name="Sunagawa S."/>
            <person name="Hentschel U."/>
            <person name="Merten C."/>
            <person name="Patil K.R."/>
            <person name="Benes V."/>
            <person name="Bork P."/>
        </authorList>
    </citation>
    <scope>NUCLEOTIDE SEQUENCE [LARGE SCALE GENOMIC DNA]</scope>
    <source>
        <strain evidence="4 5">HDS1380</strain>
    </source>
</reference>
<dbReference type="InterPro" id="IPR029787">
    <property type="entry name" value="Nucleotide_cyclase"/>
</dbReference>
<feature type="domain" description="EAL" evidence="2">
    <location>
        <begin position="746"/>
        <end position="997"/>
    </location>
</feature>
<dbReference type="SMART" id="SM00267">
    <property type="entry name" value="GGDEF"/>
    <property type="match status" value="1"/>
</dbReference>
<gene>
    <name evidence="4" type="ORF">ESZ91_09925</name>
</gene>